<evidence type="ECO:0008006" key="3">
    <source>
        <dbReference type="Google" id="ProtNLM"/>
    </source>
</evidence>
<accession>A0A401HAC0</accession>
<dbReference type="InterPro" id="IPR027417">
    <property type="entry name" value="P-loop_NTPase"/>
</dbReference>
<organism evidence="1 2">
    <name type="scientific">Aeropyrum pernix</name>
    <dbReference type="NCBI Taxonomy" id="56636"/>
    <lineage>
        <taxon>Archaea</taxon>
        <taxon>Thermoproteota</taxon>
        <taxon>Thermoprotei</taxon>
        <taxon>Desulfurococcales</taxon>
        <taxon>Desulfurococcaceae</taxon>
        <taxon>Aeropyrum</taxon>
    </lineage>
</organism>
<dbReference type="Proteomes" id="UP000291213">
    <property type="component" value="Unassembled WGS sequence"/>
</dbReference>
<reference evidence="1 2" key="1">
    <citation type="submission" date="2017-02" db="EMBL/GenBank/DDBJ databases">
        <title>isolation and characterization of a novel temperate virus Aeropyrum globular virus 1 infecting hyperthermophilic archaeon Aeropyrum.</title>
        <authorList>
            <person name="Yumiya M."/>
            <person name="Yoshida T."/>
            <person name="Sako Y."/>
        </authorList>
    </citation>
    <scope>NUCLEOTIDE SEQUENCE [LARGE SCALE GENOMIC DNA]</scope>
    <source>
        <strain evidence="1 2">YK1-12-2013</strain>
    </source>
</reference>
<evidence type="ECO:0000313" key="1">
    <source>
        <dbReference type="EMBL" id="GBF09373.1"/>
    </source>
</evidence>
<proteinExistence type="predicted"/>
<dbReference type="SUPFAM" id="SSF52540">
    <property type="entry name" value="P-loop containing nucleoside triphosphate hydrolases"/>
    <property type="match status" value="1"/>
</dbReference>
<protein>
    <recommendedName>
        <fullName evidence="3">CobQ/CobB/MinD/ParA nucleotide binding domain-containing protein</fullName>
    </recommendedName>
</protein>
<gene>
    <name evidence="1" type="ORF">apy_10980</name>
</gene>
<evidence type="ECO:0000313" key="2">
    <source>
        <dbReference type="Proteomes" id="UP000291213"/>
    </source>
</evidence>
<dbReference type="AlphaFoldDB" id="A0A401HAC0"/>
<comment type="caution">
    <text evidence="1">The sequence shown here is derived from an EMBL/GenBank/DDBJ whole genome shotgun (WGS) entry which is preliminary data.</text>
</comment>
<dbReference type="EMBL" id="BDMD01000056">
    <property type="protein sequence ID" value="GBF09373.1"/>
    <property type="molecule type" value="Genomic_DNA"/>
</dbReference>
<sequence>MYGSGLLIVGEQGRGKTRLTWHIASLLAGLGLEIVAVDLAPDVAGVGKPLPPIPGARVLRPQRLRAPRLESRGDCRLAWKLARHNAEQTSSVLERAAVEPGDVLVINDATIHLHSGSLGLLLKAVSSHKASVVNAYLGGSLGVGCGIAAREARMVAILGEVLGRVWRV</sequence>
<name>A0A401HAC0_AERPX</name>